<dbReference type="OrthoDB" id="3378451at2"/>
<gene>
    <name evidence="1" type="ordered locus">Bphyt_1197</name>
</gene>
<dbReference type="RefSeq" id="WP_012432234.1">
    <property type="nucleotide sequence ID" value="NC_010681.1"/>
</dbReference>
<name>B2T201_PARPJ</name>
<sequence length="119" mass="13415">MHPLANKNKYVGFLFMKLSKEYFALGKEGILKITTPHVKTLTKYSPHLSHILCTGMDARYDQVTMMEADTLEEIYDAAMDFKLGPKAQYIEIVDVLVGIKAPPRSEAGPSKLRTPKENK</sequence>
<accession>B2T201</accession>
<dbReference type="HOGENOM" id="CLU_2056970_0_0_4"/>
<evidence type="ECO:0000313" key="1">
    <source>
        <dbReference type="EMBL" id="ACD15612.1"/>
    </source>
</evidence>
<dbReference type="EMBL" id="CP001052">
    <property type="protein sequence ID" value="ACD15612.1"/>
    <property type="molecule type" value="Genomic_DNA"/>
</dbReference>
<proteinExistence type="predicted"/>
<protein>
    <submittedName>
        <fullName evidence="1">Uncharacterized protein</fullName>
    </submittedName>
</protein>
<dbReference type="AlphaFoldDB" id="B2T201"/>
<dbReference type="KEGG" id="bpy:Bphyt_1197"/>
<organism evidence="1 2">
    <name type="scientific">Paraburkholderia phytofirmans (strain DSM 17436 / LMG 22146 / PsJN)</name>
    <name type="common">Burkholderia phytofirmans</name>
    <dbReference type="NCBI Taxonomy" id="398527"/>
    <lineage>
        <taxon>Bacteria</taxon>
        <taxon>Pseudomonadati</taxon>
        <taxon>Pseudomonadota</taxon>
        <taxon>Betaproteobacteria</taxon>
        <taxon>Burkholderiales</taxon>
        <taxon>Burkholderiaceae</taxon>
        <taxon>Paraburkholderia</taxon>
    </lineage>
</organism>
<evidence type="ECO:0000313" key="2">
    <source>
        <dbReference type="Proteomes" id="UP000001739"/>
    </source>
</evidence>
<reference evidence="1 2" key="1">
    <citation type="journal article" date="2011" name="J. Bacteriol.">
        <title>Complete genome sequence of the plant growth-promoting endophyte Burkholderia phytofirmans strain PsJN.</title>
        <authorList>
            <person name="Weilharter A."/>
            <person name="Mitter B."/>
            <person name="Shin M.V."/>
            <person name="Chain P.S."/>
            <person name="Nowak J."/>
            <person name="Sessitsch A."/>
        </authorList>
    </citation>
    <scope>NUCLEOTIDE SEQUENCE [LARGE SCALE GENOMIC DNA]</scope>
    <source>
        <strain evidence="2">DSM 17436 / LMG 22146 / PsJN</strain>
    </source>
</reference>
<dbReference type="Proteomes" id="UP000001739">
    <property type="component" value="Chromosome 1"/>
</dbReference>